<comment type="subcellular location">
    <subcellularLocation>
        <location evidence="1">Cell membrane</location>
        <topology evidence="1">Multi-pass membrane protein</topology>
    </subcellularLocation>
</comment>
<proteinExistence type="predicted"/>
<keyword evidence="5 6" id="KW-0472">Membrane</keyword>
<dbReference type="InterPro" id="IPR003841">
    <property type="entry name" value="Na/Pi_transpt"/>
</dbReference>
<dbReference type="Pfam" id="PF02690">
    <property type="entry name" value="Na_Pi_cotrans"/>
    <property type="match status" value="2"/>
</dbReference>
<dbReference type="PANTHER" id="PTHR10010">
    <property type="entry name" value="SOLUTE CARRIER FAMILY 34 SODIUM PHOSPHATE , MEMBER 2-RELATED"/>
    <property type="match status" value="1"/>
</dbReference>
<keyword evidence="2" id="KW-1003">Cell membrane</keyword>
<dbReference type="GO" id="GO:0005436">
    <property type="term" value="F:sodium:phosphate symporter activity"/>
    <property type="evidence" value="ECO:0007669"/>
    <property type="project" value="InterPro"/>
</dbReference>
<dbReference type="PANTHER" id="PTHR10010:SF46">
    <property type="entry name" value="SODIUM-DEPENDENT PHOSPHATE TRANSPORT PROTEIN 2B"/>
    <property type="match status" value="1"/>
</dbReference>
<organism evidence="7 8">
    <name type="scientific">Abyssobacteria bacterium (strain SURF_5)</name>
    <dbReference type="NCBI Taxonomy" id="2093360"/>
    <lineage>
        <taxon>Bacteria</taxon>
        <taxon>Pseudomonadati</taxon>
        <taxon>Candidatus Hydrogenedentota</taxon>
        <taxon>Candidatus Abyssobacteria</taxon>
    </lineage>
</organism>
<protein>
    <recommendedName>
        <fullName evidence="9">Na/Pi cotransporter family protein</fullName>
    </recommendedName>
</protein>
<feature type="transmembrane region" description="Helical" evidence="6">
    <location>
        <begin position="44"/>
        <end position="64"/>
    </location>
</feature>
<feature type="transmembrane region" description="Helical" evidence="6">
    <location>
        <begin position="291"/>
        <end position="311"/>
    </location>
</feature>
<evidence type="ECO:0000313" key="8">
    <source>
        <dbReference type="Proteomes" id="UP000265882"/>
    </source>
</evidence>
<feature type="transmembrane region" description="Helical" evidence="6">
    <location>
        <begin position="348"/>
        <end position="369"/>
    </location>
</feature>
<dbReference type="Proteomes" id="UP000265882">
    <property type="component" value="Unassembled WGS sequence"/>
</dbReference>
<feature type="transmembrane region" description="Helical" evidence="6">
    <location>
        <begin position="76"/>
        <end position="97"/>
    </location>
</feature>
<evidence type="ECO:0008006" key="9">
    <source>
        <dbReference type="Google" id="ProtNLM"/>
    </source>
</evidence>
<feature type="transmembrane region" description="Helical" evidence="6">
    <location>
        <begin position="117"/>
        <end position="141"/>
    </location>
</feature>
<keyword evidence="4 6" id="KW-1133">Transmembrane helix</keyword>
<evidence type="ECO:0000256" key="5">
    <source>
        <dbReference type="ARBA" id="ARBA00023136"/>
    </source>
</evidence>
<name>A0A3A4P1T3_ABYX5</name>
<evidence type="ECO:0000256" key="2">
    <source>
        <dbReference type="ARBA" id="ARBA00022475"/>
    </source>
</evidence>
<comment type="caution">
    <text evidence="7">The sequence shown here is derived from an EMBL/GenBank/DDBJ whole genome shotgun (WGS) entry which is preliminary data.</text>
</comment>
<feature type="transmembrane region" description="Helical" evidence="6">
    <location>
        <begin position="381"/>
        <end position="402"/>
    </location>
</feature>
<dbReference type="NCBIfam" id="NF037997">
    <property type="entry name" value="Na_Pi_symport"/>
    <property type="match status" value="2"/>
</dbReference>
<feature type="transmembrane region" description="Helical" evidence="6">
    <location>
        <begin position="227"/>
        <end position="252"/>
    </location>
</feature>
<evidence type="ECO:0000256" key="4">
    <source>
        <dbReference type="ARBA" id="ARBA00022989"/>
    </source>
</evidence>
<gene>
    <name evidence="7" type="ORF">C4520_02995</name>
</gene>
<sequence>MGLLEEKNAAAAHAPADREKTSHRGTLKITAVKGMTIGKPAVKIAAIIFLLYLFLVSIGLMESAFRFFGQDSAEKLFALASNRFVGLFIGILTTALVQSSSFTTSLTVGLVGSGVLTINVAIPIIMGANIGTSVTNTLVAHGHVGRRDEFKRAIQAGIVHDFFNLIAVVILFPLEMMFGLLERAALFATSLFGSASGATFDSPVKEAIKPVVGAITDSIATFQLSQIVMGIGLLVISLLLLFFSLFLIVKVLKSLVLSRIESFFSTYMFRNAALGFLMGLIFTAVVQSSSVTTSLIVPMAAAGILTLEQIFPYTLGANMGTTVTALLASLATISAGNLGGVTVAFTHLLFNAFGILIIYPLRFIPIGLAREMGNRSAENRLVPFLYVIVVFFYVPGLCIYLSEYGLTVVGMLLLAALPSLILLFSMLSKRIQKRAR</sequence>
<reference evidence="7 8" key="1">
    <citation type="journal article" date="2017" name="ISME J.">
        <title>Energy and carbon metabolisms in a deep terrestrial subsurface fluid microbial community.</title>
        <authorList>
            <person name="Momper L."/>
            <person name="Jungbluth S.P."/>
            <person name="Lee M.D."/>
            <person name="Amend J.P."/>
        </authorList>
    </citation>
    <scope>NUCLEOTIDE SEQUENCE [LARGE SCALE GENOMIC DNA]</scope>
    <source>
        <strain evidence="7">SURF_5</strain>
    </source>
</reference>
<feature type="transmembrane region" description="Helical" evidence="6">
    <location>
        <begin position="408"/>
        <end position="427"/>
    </location>
</feature>
<dbReference type="GO" id="GO:0044341">
    <property type="term" value="P:sodium-dependent phosphate transport"/>
    <property type="evidence" value="ECO:0007669"/>
    <property type="project" value="InterPro"/>
</dbReference>
<evidence type="ECO:0000256" key="1">
    <source>
        <dbReference type="ARBA" id="ARBA00004651"/>
    </source>
</evidence>
<dbReference type="EMBL" id="QZKU01000026">
    <property type="protein sequence ID" value="RJP25099.1"/>
    <property type="molecule type" value="Genomic_DNA"/>
</dbReference>
<feature type="transmembrane region" description="Helical" evidence="6">
    <location>
        <begin position="323"/>
        <end position="342"/>
    </location>
</feature>
<evidence type="ECO:0000256" key="3">
    <source>
        <dbReference type="ARBA" id="ARBA00022692"/>
    </source>
</evidence>
<dbReference type="AlphaFoldDB" id="A0A3A4P1T3"/>
<evidence type="ECO:0000256" key="6">
    <source>
        <dbReference type="SAM" id="Phobius"/>
    </source>
</evidence>
<feature type="transmembrane region" description="Helical" evidence="6">
    <location>
        <begin position="264"/>
        <end position="285"/>
    </location>
</feature>
<accession>A0A3A4P1T3</accession>
<dbReference type="GO" id="GO:0005886">
    <property type="term" value="C:plasma membrane"/>
    <property type="evidence" value="ECO:0007669"/>
    <property type="project" value="UniProtKB-SubCell"/>
</dbReference>
<keyword evidence="3 6" id="KW-0812">Transmembrane</keyword>
<evidence type="ECO:0000313" key="7">
    <source>
        <dbReference type="EMBL" id="RJP25099.1"/>
    </source>
</evidence>
<feature type="transmembrane region" description="Helical" evidence="6">
    <location>
        <begin position="162"/>
        <end position="181"/>
    </location>
</feature>